<sequence>MFTAPKLTSAGEALYYKNLAGQQIKFTTIQMGSGSLTGSLKALTALVSPVVTLAAAVTNNSGQYADISGKFSNAELAEGFYWREIGVFAADPDYPDDRGRDILYCYQNAYDAADLIPVASVETVEKNISIPIIVGDAENITCTLSKSLIYASMKDLEDHDADKNAHKALLDKINETLEGKQDRVTVTGMLKGAADDEGNLAVMKATPGTDYQQPTQELAASAAMTLEDTIPFFSNTAGANKKVTLKVLKDALGVQSASIAVTTCAGAEVVCTDGTTTLNGVGSTNFSPPDNGLWTVTATLNGKTATAEVEVTGAMQYNVDLMILDGVAITSEPTKTTYDVGEAFDTAGLVVTATYADGTTEDVTDDCTISPTTMEAATTAVVITYRRADLTATTSIAVTVRQMSGISVATPPTKTAYYIGETFEAAGMAIQATMSDGTTKIVTGWTYTPTGALTATSTAVTISYTENGVTKTCTQAITIRTLSSIAVATAPTKTAYKYGETFDATGMAITATYTDGTTRTVTNWTYSPTAALTLTNTEVTISYTEGSVTKTCTQAITVSNTLSSIKVTTAPTKTEYFTGDAFSTAGMVVTATYADGSTKAVTGYTYSPTTMAASTTSVTISYTEGGVTKTATQAVTVISISTTLNSNSWATIRKVSDAGAGANYWSVGDTKAITINGAVGSTTFSNLSINAFILGFNHNSAREGANRIHFKIGKISNVHVALCDASYGSNVTGSGYFHMNTSNTNSGGWSSSDMRKNILGNSGTPTSPPASSLLAALPSDLCAVMKAVTKYSDNTGGGSNTASYVTSTTDYLFLLAEFEFQGARTYANSAEQNYQLQYDYYKAGNSKIHYKHSATTTAVNALCRSVDSSYSSRFCLVGTDGTASSSGANTSRGVAPGFCV</sequence>
<reference evidence="3" key="1">
    <citation type="submission" date="2024-03" db="EMBL/GenBank/DDBJ databases">
        <title>Diverse circular DNA viruses in blood, oral, and fecal samples of captive lemurs.</title>
        <authorList>
            <person name="Paietta E.N."/>
            <person name="Kraberger S."/>
            <person name="Lund M.C."/>
            <person name="Custer J.M."/>
            <person name="Vargas K.M."/>
            <person name="Ehmke E.E."/>
            <person name="Yoder A.D."/>
            <person name="Varsani A."/>
        </authorList>
    </citation>
    <scope>NUCLEOTIDE SEQUENCE</scope>
    <source>
        <strain evidence="3">Duke_28FF_219</strain>
    </source>
</reference>
<evidence type="ECO:0000259" key="2">
    <source>
        <dbReference type="Pfam" id="PF19789"/>
    </source>
</evidence>
<feature type="domain" description="Ig-like" evidence="1">
    <location>
        <begin position="490"/>
        <end position="552"/>
    </location>
</feature>
<dbReference type="Pfam" id="PF19789">
    <property type="entry name" value="DUF6273"/>
    <property type="match status" value="1"/>
</dbReference>
<dbReference type="InterPro" id="IPR046240">
    <property type="entry name" value="DUF6273"/>
</dbReference>
<evidence type="ECO:0000259" key="1">
    <source>
        <dbReference type="Pfam" id="PF07523"/>
    </source>
</evidence>
<organism evidence="3">
    <name type="scientific">Dulem virus 34</name>
    <dbReference type="NCBI Taxonomy" id="3145752"/>
    <lineage>
        <taxon>Viruses</taxon>
        <taxon>Duplodnaviria</taxon>
        <taxon>Heunggongvirae</taxon>
        <taxon>Uroviricota</taxon>
        <taxon>Caudoviricetes</taxon>
    </lineage>
</organism>
<accession>A0AAU8B8V3</accession>
<dbReference type="Pfam" id="PF07523">
    <property type="entry name" value="Big_3"/>
    <property type="match status" value="4"/>
</dbReference>
<dbReference type="Gene3D" id="2.60.40.3630">
    <property type="match status" value="4"/>
</dbReference>
<feature type="domain" description="Ig-like" evidence="1">
    <location>
        <begin position="332"/>
        <end position="400"/>
    </location>
</feature>
<dbReference type="EMBL" id="PP511788">
    <property type="protein sequence ID" value="XCD07362.1"/>
    <property type="molecule type" value="Genomic_DNA"/>
</dbReference>
<feature type="domain" description="DUF6273" evidence="2">
    <location>
        <begin position="744"/>
        <end position="900"/>
    </location>
</feature>
<feature type="domain" description="Ig-like" evidence="1">
    <location>
        <begin position="570"/>
        <end position="637"/>
    </location>
</feature>
<proteinExistence type="predicted"/>
<protein>
    <submittedName>
        <fullName evidence="3">Ig-like domain protein</fullName>
    </submittedName>
</protein>
<dbReference type="InterPro" id="IPR022038">
    <property type="entry name" value="Ig-like_bact"/>
</dbReference>
<evidence type="ECO:0000313" key="3">
    <source>
        <dbReference type="EMBL" id="XCD07362.1"/>
    </source>
</evidence>
<feature type="domain" description="Ig-like" evidence="1">
    <location>
        <begin position="411"/>
        <end position="474"/>
    </location>
</feature>
<name>A0AAU8B8V3_9CAUD</name>